<sequence>MRATTKEQGFYSQIFKLVLPIVIQNLLSAAVNSADVVMLNYVGQSAISAVSLASNYANVLFMVYYGLGTGATLLCAQYFGKGNMRAIQTVEGIALRFSVIISVVVAGIAFTMPQMMMRLFTDNAELIRIGASYLRVMGVTYLCWGITEIYLAVLRSLGRVTISMAMNMMAFALNVFFNACFIFGLFGFPKLGATGVAIATAMSRVIELIGCVIVSIMSKDIKLDLRYMFIRNKLLFSDFVKLSLPALGNDLSWGVAFSMYSVILGHLGSDAVAANSLVVVVRNIGTVLCFGVASAGGILLGNVMGEGNLEKAKEYASKLLKLTVVAGAVGGLVVLGITPFVLKFASLNETAMHYLKYMLLINTYYIMGAAVNTTLIAGVFRAGGDTKFGLVCDTIDMWCYAVPLGFIAAFVFKLPVLVVYFLLCTDEFVKWPWVLKRYKSGLWAKNITRDHLFEDEEKE</sequence>
<dbReference type="EMBL" id="CYYV01000007">
    <property type="protein sequence ID" value="CUO30822.1"/>
    <property type="molecule type" value="Genomic_DNA"/>
</dbReference>
<dbReference type="NCBIfam" id="TIGR00797">
    <property type="entry name" value="matE"/>
    <property type="match status" value="1"/>
</dbReference>
<evidence type="ECO:0000256" key="1">
    <source>
        <dbReference type="ARBA" id="ARBA00004651"/>
    </source>
</evidence>
<dbReference type="Pfam" id="PF01554">
    <property type="entry name" value="MatE"/>
    <property type="match status" value="2"/>
</dbReference>
<evidence type="ECO:0000313" key="8">
    <source>
        <dbReference type="EMBL" id="CUO30822.1"/>
    </source>
</evidence>
<dbReference type="Proteomes" id="UP000768180">
    <property type="component" value="Unassembled WGS sequence"/>
</dbReference>
<feature type="transmembrane region" description="Helical" evidence="7">
    <location>
        <begin position="400"/>
        <end position="423"/>
    </location>
</feature>
<dbReference type="Proteomes" id="UP000095706">
    <property type="component" value="Unassembled WGS sequence"/>
</dbReference>
<feature type="transmembrane region" description="Helical" evidence="7">
    <location>
        <begin position="354"/>
        <end position="380"/>
    </location>
</feature>
<evidence type="ECO:0000256" key="6">
    <source>
        <dbReference type="ARBA" id="ARBA00023136"/>
    </source>
</evidence>
<feature type="transmembrane region" description="Helical" evidence="7">
    <location>
        <begin position="21"/>
        <end position="42"/>
    </location>
</feature>
<dbReference type="InterPro" id="IPR048279">
    <property type="entry name" value="MdtK-like"/>
</dbReference>
<evidence type="ECO:0000313" key="11">
    <source>
        <dbReference type="Proteomes" id="UP000768180"/>
    </source>
</evidence>
<dbReference type="OrthoDB" id="9780160at2"/>
<keyword evidence="3" id="KW-1003">Cell membrane</keyword>
<comment type="subcellular location">
    <subcellularLocation>
        <location evidence="1">Cell membrane</location>
        <topology evidence="1">Multi-pass membrane protein</topology>
    </subcellularLocation>
</comment>
<feature type="transmembrane region" description="Helical" evidence="7">
    <location>
        <begin position="322"/>
        <end position="342"/>
    </location>
</feature>
<evidence type="ECO:0000313" key="9">
    <source>
        <dbReference type="EMBL" id="NSE17548.1"/>
    </source>
</evidence>
<evidence type="ECO:0000256" key="3">
    <source>
        <dbReference type="ARBA" id="ARBA00022475"/>
    </source>
</evidence>
<evidence type="ECO:0000256" key="2">
    <source>
        <dbReference type="ARBA" id="ARBA00022448"/>
    </source>
</evidence>
<accession>A0A174DYZ1</accession>
<reference evidence="9 11" key="2">
    <citation type="journal article" date="2020" name="Cell Host Microbe">
        <title>Functional and Genomic Variation between Human-Derived Isolates of Lachnospiraceae Reveals Inter- and Intra-Species Diversity.</title>
        <authorList>
            <person name="Sorbara M.T."/>
            <person name="Littmann E.R."/>
            <person name="Fontana E."/>
            <person name="Moody T.U."/>
            <person name="Kohout C.E."/>
            <person name="Gjonbalaj M."/>
            <person name="Eaton V."/>
            <person name="Seok R."/>
            <person name="Leiner I.M."/>
            <person name="Pamer E.G."/>
        </authorList>
    </citation>
    <scope>NUCLEOTIDE SEQUENCE [LARGE SCALE GENOMIC DNA]</scope>
    <source>
        <strain evidence="9 11">MSK.14.54</strain>
    </source>
</reference>
<dbReference type="EMBL" id="JAAITQ010000036">
    <property type="protein sequence ID" value="NSE17548.1"/>
    <property type="molecule type" value="Genomic_DNA"/>
</dbReference>
<dbReference type="PANTHER" id="PTHR42925">
    <property type="entry name" value="MULTIDRUG AND TOXIN EFFLUX PROTEIN MATE FAMILY"/>
    <property type="match status" value="1"/>
</dbReference>
<feature type="transmembrane region" description="Helical" evidence="7">
    <location>
        <begin position="194"/>
        <end position="218"/>
    </location>
</feature>
<reference evidence="9" key="3">
    <citation type="submission" date="2020-02" db="EMBL/GenBank/DDBJ databases">
        <authorList>
            <person name="Littmann E."/>
            <person name="Sorbara M."/>
        </authorList>
    </citation>
    <scope>NUCLEOTIDE SEQUENCE</scope>
    <source>
        <strain evidence="9">MSK.14.54</strain>
    </source>
</reference>
<feature type="transmembrane region" description="Helical" evidence="7">
    <location>
        <begin position="92"/>
        <end position="112"/>
    </location>
</feature>
<keyword evidence="6 7" id="KW-0472">Membrane</keyword>
<dbReference type="GO" id="GO:0015297">
    <property type="term" value="F:antiporter activity"/>
    <property type="evidence" value="ECO:0007669"/>
    <property type="project" value="InterPro"/>
</dbReference>
<gene>
    <name evidence="8" type="primary">norM_2</name>
    <name evidence="8" type="ORF">ERS852406_01695</name>
    <name evidence="9" type="ORF">G5B05_14330</name>
</gene>
<dbReference type="RefSeq" id="WP_055219500.1">
    <property type="nucleotide sequence ID" value="NZ_CABJFB010000002.1"/>
</dbReference>
<keyword evidence="11" id="KW-1185">Reference proteome</keyword>
<reference evidence="8 10" key="1">
    <citation type="submission" date="2015-09" db="EMBL/GenBank/DDBJ databases">
        <authorList>
            <consortium name="Pathogen Informatics"/>
        </authorList>
    </citation>
    <scope>NUCLEOTIDE SEQUENCE [LARGE SCALE GENOMIC DNA]</scope>
    <source>
        <strain evidence="8 10">2789STDY5608849</strain>
    </source>
</reference>
<dbReference type="AlphaFoldDB" id="A0A174DYZ1"/>
<dbReference type="PANTHER" id="PTHR42925:SF2">
    <property type="entry name" value="NA+ DRIVEN MULTIDRUG EFFLUX PUMP"/>
    <property type="match status" value="1"/>
</dbReference>
<proteinExistence type="predicted"/>
<name>A0A174DYZ1_9FIRM</name>
<protein>
    <submittedName>
        <fullName evidence="9">MATE family efflux transporter</fullName>
    </submittedName>
    <submittedName>
        <fullName evidence="8">Na(+)/drug antiporter</fullName>
    </submittedName>
</protein>
<dbReference type="PIRSF" id="PIRSF006603">
    <property type="entry name" value="DinF"/>
    <property type="match status" value="1"/>
</dbReference>
<feature type="transmembrane region" description="Helical" evidence="7">
    <location>
        <begin position="132"/>
        <end position="153"/>
    </location>
</feature>
<dbReference type="InterPro" id="IPR002528">
    <property type="entry name" value="MATE_fam"/>
</dbReference>
<dbReference type="GO" id="GO:0042910">
    <property type="term" value="F:xenobiotic transmembrane transporter activity"/>
    <property type="evidence" value="ECO:0007669"/>
    <property type="project" value="InterPro"/>
</dbReference>
<dbReference type="CDD" id="cd13134">
    <property type="entry name" value="MATE_like_8"/>
    <property type="match status" value="1"/>
</dbReference>
<dbReference type="GO" id="GO:0005886">
    <property type="term" value="C:plasma membrane"/>
    <property type="evidence" value="ECO:0007669"/>
    <property type="project" value="UniProtKB-SubCell"/>
</dbReference>
<dbReference type="InterPro" id="IPR047135">
    <property type="entry name" value="YsiQ"/>
</dbReference>
<feature type="transmembrane region" description="Helical" evidence="7">
    <location>
        <begin position="280"/>
        <end position="301"/>
    </location>
</feature>
<organism evidence="8 10">
    <name type="scientific">Fusicatenibacter saccharivorans</name>
    <dbReference type="NCBI Taxonomy" id="1150298"/>
    <lineage>
        <taxon>Bacteria</taxon>
        <taxon>Bacillati</taxon>
        <taxon>Bacillota</taxon>
        <taxon>Clostridia</taxon>
        <taxon>Lachnospirales</taxon>
        <taxon>Lachnospiraceae</taxon>
        <taxon>Fusicatenibacter</taxon>
    </lineage>
</organism>
<feature type="transmembrane region" description="Helical" evidence="7">
    <location>
        <begin position="165"/>
        <end position="188"/>
    </location>
</feature>
<evidence type="ECO:0000256" key="4">
    <source>
        <dbReference type="ARBA" id="ARBA00022692"/>
    </source>
</evidence>
<keyword evidence="4 7" id="KW-0812">Transmembrane</keyword>
<keyword evidence="5 7" id="KW-1133">Transmembrane helix</keyword>
<evidence type="ECO:0000313" key="10">
    <source>
        <dbReference type="Proteomes" id="UP000095706"/>
    </source>
</evidence>
<evidence type="ECO:0000256" key="5">
    <source>
        <dbReference type="ARBA" id="ARBA00022989"/>
    </source>
</evidence>
<evidence type="ECO:0000256" key="7">
    <source>
        <dbReference type="SAM" id="Phobius"/>
    </source>
</evidence>
<keyword evidence="2" id="KW-0813">Transport</keyword>
<feature type="transmembrane region" description="Helical" evidence="7">
    <location>
        <begin position="62"/>
        <end position="80"/>
    </location>
</feature>